<dbReference type="Proteomes" id="UP001446871">
    <property type="component" value="Unassembled WGS sequence"/>
</dbReference>
<feature type="region of interest" description="Disordered" evidence="2">
    <location>
        <begin position="130"/>
        <end position="149"/>
    </location>
</feature>
<name>A0ABR1UYE7_9PEZI</name>
<evidence type="ECO:0000313" key="5">
    <source>
        <dbReference type="Proteomes" id="UP001446871"/>
    </source>
</evidence>
<evidence type="ECO:0000313" key="4">
    <source>
        <dbReference type="EMBL" id="KAK8063956.1"/>
    </source>
</evidence>
<dbReference type="EMBL" id="JAQQWM010000005">
    <property type="protein sequence ID" value="KAK8063956.1"/>
    <property type="molecule type" value="Genomic_DNA"/>
</dbReference>
<dbReference type="SUPFAM" id="SSF52833">
    <property type="entry name" value="Thioredoxin-like"/>
    <property type="match status" value="1"/>
</dbReference>
<evidence type="ECO:0000259" key="3">
    <source>
        <dbReference type="Pfam" id="PF02114"/>
    </source>
</evidence>
<feature type="compositionally biased region" description="Basic and acidic residues" evidence="2">
    <location>
        <begin position="31"/>
        <end position="45"/>
    </location>
</feature>
<dbReference type="Pfam" id="PF02114">
    <property type="entry name" value="Phosducin"/>
    <property type="match status" value="1"/>
</dbReference>
<evidence type="ECO:0000256" key="1">
    <source>
        <dbReference type="ARBA" id="ARBA00009686"/>
    </source>
</evidence>
<evidence type="ECO:0000256" key="2">
    <source>
        <dbReference type="SAM" id="MobiDB-lite"/>
    </source>
</evidence>
<protein>
    <recommendedName>
        <fullName evidence="3">Phosducin domain-containing protein</fullName>
    </recommendedName>
</protein>
<feature type="region of interest" description="Disordered" evidence="2">
    <location>
        <begin position="1"/>
        <end position="83"/>
    </location>
</feature>
<dbReference type="PANTHER" id="PTHR46052:SF1">
    <property type="entry name" value="PHOSDUCIN-LIKE PROTEIN"/>
    <property type="match status" value="1"/>
</dbReference>
<accession>A0ABR1UYE7</accession>
<dbReference type="InterPro" id="IPR051499">
    <property type="entry name" value="Phosducin-like_reg"/>
</dbReference>
<dbReference type="CDD" id="cd02987">
    <property type="entry name" value="Phd_like_Phd"/>
    <property type="match status" value="1"/>
</dbReference>
<organism evidence="4 5">
    <name type="scientific">Apiospora saccharicola</name>
    <dbReference type="NCBI Taxonomy" id="335842"/>
    <lineage>
        <taxon>Eukaryota</taxon>
        <taxon>Fungi</taxon>
        <taxon>Dikarya</taxon>
        <taxon>Ascomycota</taxon>
        <taxon>Pezizomycotina</taxon>
        <taxon>Sordariomycetes</taxon>
        <taxon>Xylariomycetidae</taxon>
        <taxon>Amphisphaeriales</taxon>
        <taxon>Apiosporaceae</taxon>
        <taxon>Apiospora</taxon>
    </lineage>
</organism>
<comment type="similarity">
    <text evidence="1">Belongs to the phosducin family.</text>
</comment>
<comment type="caution">
    <text evidence="4">The sequence shown here is derived from an EMBL/GenBank/DDBJ whole genome shotgun (WGS) entry which is preliminary data.</text>
</comment>
<dbReference type="InterPro" id="IPR036249">
    <property type="entry name" value="Thioredoxin-like_sf"/>
</dbReference>
<dbReference type="PANTHER" id="PTHR46052">
    <property type="entry name" value="PHOSDUCIN-LIKE PROTEIN"/>
    <property type="match status" value="1"/>
</dbReference>
<dbReference type="InterPro" id="IPR024253">
    <property type="entry name" value="Phosducin_thioredoxin-like_dom"/>
</dbReference>
<feature type="compositionally biased region" description="Acidic residues" evidence="2">
    <location>
        <begin position="140"/>
        <end position="149"/>
    </location>
</feature>
<keyword evidence="5" id="KW-1185">Reference proteome</keyword>
<feature type="domain" description="Phosducin" evidence="3">
    <location>
        <begin position="92"/>
        <end position="299"/>
    </location>
</feature>
<dbReference type="InterPro" id="IPR001200">
    <property type="entry name" value="Phosducin"/>
</dbReference>
<sequence length="299" mass="33839">MASSATTNPNPTPAQEEFQDLLNKNSGSDSPRIHPEDREDARREADDSEEDEEDRFRNEQIDAAMRMPNMRTPVEGGDYKLPPAAFDSGRATGVKGVIADARAYEEARQSKWRNRVRAARRSVMGIGDLVRSKDNQSADNSEEDVDEDEEAFLQQWRESRRQELESEAAGKARANRRTSPSLRMFGRLDTVDALGYLDAIEKVARDAVVVVFVYDNECQVSDLIQQALRPLVQAHPYVHFVKIHYDDIEFDNAAVPAILAYRNQGDLFANLTGLIEMIPEDEDFDSDTLKKVLQKYDVL</sequence>
<dbReference type="Gene3D" id="3.40.30.10">
    <property type="entry name" value="Glutaredoxin"/>
    <property type="match status" value="1"/>
</dbReference>
<proteinExistence type="inferred from homology"/>
<reference evidence="4 5" key="1">
    <citation type="submission" date="2023-01" db="EMBL/GenBank/DDBJ databases">
        <title>Analysis of 21 Apiospora genomes using comparative genomics revels a genus with tremendous synthesis potential of carbohydrate active enzymes and secondary metabolites.</title>
        <authorList>
            <person name="Sorensen T."/>
        </authorList>
    </citation>
    <scope>NUCLEOTIDE SEQUENCE [LARGE SCALE GENOMIC DNA]</scope>
    <source>
        <strain evidence="4 5">CBS 83171</strain>
    </source>
</reference>
<gene>
    <name evidence="4" type="ORF">PG996_008608</name>
</gene>